<feature type="compositionally biased region" description="Low complexity" evidence="1">
    <location>
        <begin position="37"/>
        <end position="50"/>
    </location>
</feature>
<gene>
    <name evidence="3" type="ORF">QQX02_06815</name>
</gene>
<reference evidence="3" key="1">
    <citation type="submission" date="2023-06" db="EMBL/GenBank/DDBJ databases">
        <title>Egi l300058.</title>
        <authorList>
            <person name="Gao L."/>
            <person name="Fang B.-Z."/>
            <person name="Li W.-J."/>
        </authorList>
    </citation>
    <scope>NUCLEOTIDE SEQUENCE</scope>
    <source>
        <strain evidence="3">EGI L300058</strain>
    </source>
</reference>
<accession>A0ABT8GGS5</accession>
<feature type="transmembrane region" description="Helical" evidence="2">
    <location>
        <begin position="155"/>
        <end position="180"/>
    </location>
</feature>
<keyword evidence="2" id="KW-1133">Transmembrane helix</keyword>
<comment type="caution">
    <text evidence="3">The sequence shown here is derived from an EMBL/GenBank/DDBJ whole genome shotgun (WGS) entry which is preliminary data.</text>
</comment>
<evidence type="ECO:0008006" key="5">
    <source>
        <dbReference type="Google" id="ProtNLM"/>
    </source>
</evidence>
<keyword evidence="2" id="KW-0812">Transmembrane</keyword>
<feature type="region of interest" description="Disordered" evidence="1">
    <location>
        <begin position="1"/>
        <end position="99"/>
    </location>
</feature>
<proteinExistence type="predicted"/>
<protein>
    <recommendedName>
        <fullName evidence="5">DUF4190 domain-containing protein</fullName>
    </recommendedName>
</protein>
<evidence type="ECO:0000313" key="4">
    <source>
        <dbReference type="Proteomes" id="UP001172708"/>
    </source>
</evidence>
<sequence>MSITREPTMPVSDGRDEPPQENTPADQPPTRLSPYMAASPVTSAPTPASPDGDSETPGVSSAETPATGASAGEEADAVATPPTRASADEPDEDATQLLDPVDDQPTEVMHEVPAPEPDIVAVTADAPPSRESDHDDEPDGPDPAEERTPTTDRTWMGVTSFITGALLLSVVAIVLGHLGLTAAKRGRANYRSFSIAGLILGYVGLVVTAVGVWFLVAAPVDPADVDVQAQQDVSAVGAAAATLAVQTGELPEVTQTDDGYVVGGDEIPAQLTTARDLGIAGSGPAEWCLEIAYEGGEVSAFSYTATAGMAPGPCPSSA</sequence>
<name>A0ABT8GGS5_9MICO</name>
<organism evidence="3 4">
    <name type="scientific">Demequina muriae</name>
    <dbReference type="NCBI Taxonomy" id="3051664"/>
    <lineage>
        <taxon>Bacteria</taxon>
        <taxon>Bacillati</taxon>
        <taxon>Actinomycetota</taxon>
        <taxon>Actinomycetes</taxon>
        <taxon>Micrococcales</taxon>
        <taxon>Demequinaceae</taxon>
        <taxon>Demequina</taxon>
    </lineage>
</organism>
<dbReference type="Proteomes" id="UP001172708">
    <property type="component" value="Unassembled WGS sequence"/>
</dbReference>
<evidence type="ECO:0000313" key="3">
    <source>
        <dbReference type="EMBL" id="MDN4480632.1"/>
    </source>
</evidence>
<feature type="compositionally biased region" description="Acidic residues" evidence="1">
    <location>
        <begin position="88"/>
        <end position="99"/>
    </location>
</feature>
<feature type="region of interest" description="Disordered" evidence="1">
    <location>
        <begin position="125"/>
        <end position="152"/>
    </location>
</feature>
<evidence type="ECO:0000256" key="2">
    <source>
        <dbReference type="SAM" id="Phobius"/>
    </source>
</evidence>
<dbReference type="RefSeq" id="WP_301142073.1">
    <property type="nucleotide sequence ID" value="NZ_JAUHQA010000001.1"/>
</dbReference>
<dbReference type="EMBL" id="JAUHQA010000001">
    <property type="protein sequence ID" value="MDN4480632.1"/>
    <property type="molecule type" value="Genomic_DNA"/>
</dbReference>
<evidence type="ECO:0000256" key="1">
    <source>
        <dbReference type="SAM" id="MobiDB-lite"/>
    </source>
</evidence>
<keyword evidence="4" id="KW-1185">Reference proteome</keyword>
<feature type="transmembrane region" description="Helical" evidence="2">
    <location>
        <begin position="192"/>
        <end position="216"/>
    </location>
</feature>
<feature type="compositionally biased region" description="Acidic residues" evidence="1">
    <location>
        <begin position="134"/>
        <end position="143"/>
    </location>
</feature>
<keyword evidence="2" id="KW-0472">Membrane</keyword>